<dbReference type="Proteomes" id="UP001163096">
    <property type="component" value="Chromosome"/>
</dbReference>
<organism evidence="2 3">
    <name type="scientific">Methanogenium organophilum</name>
    <dbReference type="NCBI Taxonomy" id="2199"/>
    <lineage>
        <taxon>Archaea</taxon>
        <taxon>Methanobacteriati</taxon>
        <taxon>Methanobacteriota</taxon>
        <taxon>Stenosarchaea group</taxon>
        <taxon>Methanomicrobia</taxon>
        <taxon>Methanomicrobiales</taxon>
        <taxon>Methanomicrobiaceae</taxon>
        <taxon>Methanogenium</taxon>
    </lineage>
</organism>
<dbReference type="InterPro" id="IPR001041">
    <property type="entry name" value="2Fe-2S_ferredoxin-type"/>
</dbReference>
<dbReference type="PANTHER" id="PTHR42895">
    <property type="entry name" value="IRON-SULFUR CLUSTER-BINDING PROTEIN-RELATED"/>
    <property type="match status" value="1"/>
</dbReference>
<dbReference type="InterPro" id="IPR027980">
    <property type="entry name" value="RACo_C"/>
</dbReference>
<dbReference type="Gene3D" id="3.10.20.880">
    <property type="match status" value="1"/>
</dbReference>
<reference evidence="2" key="1">
    <citation type="submission" date="2022-11" db="EMBL/GenBank/DDBJ databases">
        <title>Complete genome sequence of Methanogenium organophilum DSM 3596.</title>
        <authorList>
            <person name="Chen S.-C."/>
            <person name="Lai S.-J."/>
            <person name="You Y.-T."/>
        </authorList>
    </citation>
    <scope>NUCLEOTIDE SEQUENCE</scope>
    <source>
        <strain evidence="2">DSM 3596</strain>
    </source>
</reference>
<dbReference type="Pfam" id="PF14574">
    <property type="entry name" value="RACo_C_ter"/>
    <property type="match status" value="1"/>
</dbReference>
<evidence type="ECO:0000259" key="1">
    <source>
        <dbReference type="PROSITE" id="PS51085"/>
    </source>
</evidence>
<dbReference type="AlphaFoldDB" id="A0A9X9S5N2"/>
<dbReference type="PROSITE" id="PS51085">
    <property type="entry name" value="2FE2S_FER_2"/>
    <property type="match status" value="1"/>
</dbReference>
<dbReference type="Gene3D" id="3.30.420.480">
    <property type="entry name" value="Domain of unknown function (DUF4445)"/>
    <property type="match status" value="1"/>
</dbReference>
<dbReference type="InterPro" id="IPR042259">
    <property type="entry name" value="Raco-like_middle_sf"/>
</dbReference>
<dbReference type="Pfam" id="PF17650">
    <property type="entry name" value="RACo_linker"/>
    <property type="match status" value="1"/>
</dbReference>
<dbReference type="CDD" id="cd00207">
    <property type="entry name" value="fer2"/>
    <property type="match status" value="1"/>
</dbReference>
<dbReference type="Gene3D" id="3.10.20.30">
    <property type="match status" value="1"/>
</dbReference>
<sequence>MEDHVSVTFEPEGKTVADSSHTLLELAQSANISLRGECGGAGVCGKCKVQIIKIVGSLSEPTEKEREHLKEDEIAEGYRLGCQTKVLSGRCTVYIPPGSRTGKRVISGIGLDEEVPLEPVVTKVHLSLTRPTFADTRPDRERLEDALGEDAGMSLGILADLPATLRNADWEVTVVRWKNQIIAVEPGDTTKDTFGIAVDIGSSKVICHLVSLVTGETLARTHTENPQIMYGEDVVSRITYASKSPENLLKLQELVINTINSLIEMACNESGISPDTIYEMTFVGNSVMHHLFLGVSPKYIGVAPFVPVVGAMVSFPAKDLGILMNCEGMVTAIPLIEGYIGSDAVANLIITKIGQKNGVSLTIDIGTNSEILLGNRDKILACSAPSGPSFEGAHITSGMKAVPGAIESVDIEGEILRYTVIGDALPKGICGSGVIDLVAELFLAGVITKTGKFRDLNHPRIIVDGVPKFVIAWKDESATRSDITITEKDINEFLLAKGSLKTGWTILSETYGIDPSQIDTIYLAGSFGTHVDIENAITLSIIPDIDRKNILFAGETAVGGAKMALKSISEREKLRQLLAKIEYIELSVEPSFNREYLASIPISRT</sequence>
<dbReference type="Pfam" id="PF17651">
    <property type="entry name" value="Raco_middle"/>
    <property type="match status" value="1"/>
</dbReference>
<evidence type="ECO:0000313" key="3">
    <source>
        <dbReference type="Proteomes" id="UP001163096"/>
    </source>
</evidence>
<dbReference type="InterPro" id="IPR052911">
    <property type="entry name" value="Corrinoid_activation_enz"/>
</dbReference>
<protein>
    <submittedName>
        <fullName evidence="2">ASKHA domain-containing protein</fullName>
    </submittedName>
</protein>
<dbReference type="PANTHER" id="PTHR42895:SF1">
    <property type="entry name" value="IRON-SULFUR CLUSTER PROTEIN"/>
    <property type="match status" value="1"/>
</dbReference>
<dbReference type="GO" id="GO:0051536">
    <property type="term" value="F:iron-sulfur cluster binding"/>
    <property type="evidence" value="ECO:0007669"/>
    <property type="project" value="InterPro"/>
</dbReference>
<dbReference type="Pfam" id="PF00111">
    <property type="entry name" value="Fer2"/>
    <property type="match status" value="1"/>
</dbReference>
<accession>A0A9X9S5N2</accession>
<keyword evidence="3" id="KW-1185">Reference proteome</keyword>
<evidence type="ECO:0000313" key="2">
    <source>
        <dbReference type="EMBL" id="WAI02177.1"/>
    </source>
</evidence>
<gene>
    <name evidence="2" type="ORF">OU421_04710</name>
</gene>
<feature type="domain" description="2Fe-2S ferredoxin-type" evidence="1">
    <location>
        <begin position="5"/>
        <end position="99"/>
    </location>
</feature>
<dbReference type="InterPro" id="IPR041414">
    <property type="entry name" value="Raco-like_middle"/>
</dbReference>
<name>A0A9X9S5N2_METOG</name>
<dbReference type="SUPFAM" id="SSF54292">
    <property type="entry name" value="2Fe-2S ferredoxin-like"/>
    <property type="match status" value="1"/>
</dbReference>
<dbReference type="InterPro" id="IPR012675">
    <property type="entry name" value="Beta-grasp_dom_sf"/>
</dbReference>
<dbReference type="InterPro" id="IPR036010">
    <property type="entry name" value="2Fe-2S_ferredoxin-like_sf"/>
</dbReference>
<dbReference type="KEGG" id="mou:OU421_04710"/>
<dbReference type="EMBL" id="CP113361">
    <property type="protein sequence ID" value="WAI02177.1"/>
    <property type="molecule type" value="Genomic_DNA"/>
</dbReference>
<proteinExistence type="predicted"/>
<dbReference type="RefSeq" id="WP_268187455.1">
    <property type="nucleotide sequence ID" value="NZ_CP113361.1"/>
</dbReference>
<dbReference type="GeneID" id="76834378"/>
<dbReference type="InterPro" id="IPR040506">
    <property type="entry name" value="RACo_linker"/>
</dbReference>